<name>A0A0C3QEN2_9AGAM</name>
<feature type="chain" id="PRO_5002177421" evidence="2">
    <location>
        <begin position="22"/>
        <end position="100"/>
    </location>
</feature>
<feature type="signal peptide" evidence="2">
    <location>
        <begin position="1"/>
        <end position="21"/>
    </location>
</feature>
<dbReference type="HOGENOM" id="CLU_2308140_0_0_1"/>
<protein>
    <submittedName>
        <fullName evidence="3">Uncharacterized protein</fullName>
    </submittedName>
</protein>
<reference evidence="4" key="2">
    <citation type="submission" date="2015-01" db="EMBL/GenBank/DDBJ databases">
        <title>Evolutionary Origins and Diversification of the Mycorrhizal Mutualists.</title>
        <authorList>
            <consortium name="DOE Joint Genome Institute"/>
            <consortium name="Mycorrhizal Genomics Consortium"/>
            <person name="Kohler A."/>
            <person name="Kuo A."/>
            <person name="Nagy L.G."/>
            <person name="Floudas D."/>
            <person name="Copeland A."/>
            <person name="Barry K.W."/>
            <person name="Cichocki N."/>
            <person name="Veneault-Fourrey C."/>
            <person name="LaButti K."/>
            <person name="Lindquist E.A."/>
            <person name="Lipzen A."/>
            <person name="Lundell T."/>
            <person name="Morin E."/>
            <person name="Murat C."/>
            <person name="Riley R."/>
            <person name="Ohm R."/>
            <person name="Sun H."/>
            <person name="Tunlid A."/>
            <person name="Henrissat B."/>
            <person name="Grigoriev I.V."/>
            <person name="Hibbett D.S."/>
            <person name="Martin F."/>
        </authorList>
    </citation>
    <scope>NUCLEOTIDE SEQUENCE [LARGE SCALE GENOMIC DNA]</scope>
    <source>
        <strain evidence="4">MUT 4182</strain>
    </source>
</reference>
<keyword evidence="2" id="KW-0732">Signal</keyword>
<reference evidence="3 4" key="1">
    <citation type="submission" date="2014-04" db="EMBL/GenBank/DDBJ databases">
        <authorList>
            <consortium name="DOE Joint Genome Institute"/>
            <person name="Kuo A."/>
            <person name="Girlanda M."/>
            <person name="Perotto S."/>
            <person name="Kohler A."/>
            <person name="Nagy L.G."/>
            <person name="Floudas D."/>
            <person name="Copeland A."/>
            <person name="Barry K.W."/>
            <person name="Cichocki N."/>
            <person name="Veneault-Fourrey C."/>
            <person name="LaButti K."/>
            <person name="Lindquist E.A."/>
            <person name="Lipzen A."/>
            <person name="Lundell T."/>
            <person name="Morin E."/>
            <person name="Murat C."/>
            <person name="Sun H."/>
            <person name="Tunlid A."/>
            <person name="Henrissat B."/>
            <person name="Grigoriev I.V."/>
            <person name="Hibbett D.S."/>
            <person name="Martin F."/>
            <person name="Nordberg H.P."/>
            <person name="Cantor M.N."/>
            <person name="Hua S.X."/>
        </authorList>
    </citation>
    <scope>NUCLEOTIDE SEQUENCE [LARGE SCALE GENOMIC DNA]</scope>
    <source>
        <strain evidence="3 4">MUT 4182</strain>
    </source>
</reference>
<feature type="compositionally biased region" description="Polar residues" evidence="1">
    <location>
        <begin position="67"/>
        <end position="84"/>
    </location>
</feature>
<accession>A0A0C3QEN2</accession>
<organism evidence="3 4">
    <name type="scientific">Tulasnella calospora MUT 4182</name>
    <dbReference type="NCBI Taxonomy" id="1051891"/>
    <lineage>
        <taxon>Eukaryota</taxon>
        <taxon>Fungi</taxon>
        <taxon>Dikarya</taxon>
        <taxon>Basidiomycota</taxon>
        <taxon>Agaricomycotina</taxon>
        <taxon>Agaricomycetes</taxon>
        <taxon>Cantharellales</taxon>
        <taxon>Tulasnellaceae</taxon>
        <taxon>Tulasnella</taxon>
    </lineage>
</organism>
<evidence type="ECO:0000313" key="4">
    <source>
        <dbReference type="Proteomes" id="UP000054248"/>
    </source>
</evidence>
<dbReference type="AlphaFoldDB" id="A0A0C3QEN2"/>
<evidence type="ECO:0000256" key="2">
    <source>
        <dbReference type="SAM" id="SignalP"/>
    </source>
</evidence>
<proteinExistence type="predicted"/>
<sequence length="100" mass="10584">MLKPTVPLLSLVLLFTSSVRADGCAGPVCGTIANASAWTLLYTTNPTENNHCTSCCYFWNWRNGPNGAQQTSCSQASLGTNQSKGGSGVDVDGFTYADRD</sequence>
<dbReference type="OrthoDB" id="5329052at2759"/>
<evidence type="ECO:0000313" key="3">
    <source>
        <dbReference type="EMBL" id="KIO23519.1"/>
    </source>
</evidence>
<keyword evidence="4" id="KW-1185">Reference proteome</keyword>
<dbReference type="Proteomes" id="UP000054248">
    <property type="component" value="Unassembled WGS sequence"/>
</dbReference>
<dbReference type="EMBL" id="KN823083">
    <property type="protein sequence ID" value="KIO23519.1"/>
    <property type="molecule type" value="Genomic_DNA"/>
</dbReference>
<evidence type="ECO:0000256" key="1">
    <source>
        <dbReference type="SAM" id="MobiDB-lite"/>
    </source>
</evidence>
<gene>
    <name evidence="3" type="ORF">M407DRAFT_27045</name>
</gene>
<feature type="region of interest" description="Disordered" evidence="1">
    <location>
        <begin position="67"/>
        <end position="100"/>
    </location>
</feature>